<feature type="signal peptide" evidence="1">
    <location>
        <begin position="1"/>
        <end position="27"/>
    </location>
</feature>
<dbReference type="Proteomes" id="UP000183015">
    <property type="component" value="Unassembled WGS sequence"/>
</dbReference>
<accession>A0A1H7Q2K4</accession>
<gene>
    <name evidence="2" type="ORF">SAMN05414137_108224</name>
</gene>
<proteinExistence type="predicted"/>
<organism evidence="2 3">
    <name type="scientific">Streptacidiphilus jiangxiensis</name>
    <dbReference type="NCBI Taxonomy" id="235985"/>
    <lineage>
        <taxon>Bacteria</taxon>
        <taxon>Bacillati</taxon>
        <taxon>Actinomycetota</taxon>
        <taxon>Actinomycetes</taxon>
        <taxon>Kitasatosporales</taxon>
        <taxon>Streptomycetaceae</taxon>
        <taxon>Streptacidiphilus</taxon>
    </lineage>
</organism>
<dbReference type="AlphaFoldDB" id="A0A1H7Q2K4"/>
<dbReference type="STRING" id="235985.SAMN05414137_108224"/>
<evidence type="ECO:0000313" key="3">
    <source>
        <dbReference type="Proteomes" id="UP000183015"/>
    </source>
</evidence>
<protein>
    <submittedName>
        <fullName evidence="2">Uncharacterized protein</fullName>
    </submittedName>
</protein>
<evidence type="ECO:0000313" key="2">
    <source>
        <dbReference type="EMBL" id="SEL41557.1"/>
    </source>
</evidence>
<feature type="chain" id="PRO_5039223186" evidence="1">
    <location>
        <begin position="28"/>
        <end position="458"/>
    </location>
</feature>
<dbReference type="EMBL" id="FOAZ01000008">
    <property type="protein sequence ID" value="SEL41557.1"/>
    <property type="molecule type" value="Genomic_DNA"/>
</dbReference>
<sequence length="458" mass="47058">MRGMRVIGRVAGAGLAAVVAATGLVSAAPAANAAGRPGPVVQGPPVAVALSATQAPSAFVAPQFRTTAFATFHTPATVTIDARGLAQVAQVRFGAGCVAKGLVATCADTLDGDGASDGRILSRTGFTASIRAGVKPGAHGSYVIRATSPLWHGSVTQDGQVQIGAPKLLPAPLVDHQGLTVGSTVSEQVSFTNHGDRPSAGAEVLLQLTPGMSFARSYRNCDYVSPTGWDFSMALCHFPGTTVVPGETVAFAQPVAFKVGRTVRDAGLRVVTLPDADPNFALWGGTVHRGTGAPLGLKVVRRGPVTRVTPSHLPTIGSASLLGTIAHFWARNTSDLGLAVGALHGKQGDVVTADVVLFNNGPAGVWNDPRIGFRFVAPPGTSVTSPGGNCHLENPAVAGTYVCDNAAGLLFAPNGRVDWPFQLRVDRVLPGATGRVELLSHLPYDPNPRNDSAPVVLN</sequence>
<keyword evidence="1" id="KW-0732">Signal</keyword>
<reference evidence="3" key="1">
    <citation type="submission" date="2016-10" db="EMBL/GenBank/DDBJ databases">
        <authorList>
            <person name="Varghese N."/>
        </authorList>
    </citation>
    <scope>NUCLEOTIDE SEQUENCE [LARGE SCALE GENOMIC DNA]</scope>
    <source>
        <strain evidence="3">DSM 45096 / BCRC 16803 / CGMCC 4.1857 / CIP 109030 / JCM 12277 / KCTC 19219 / NBRC 100920 / 33214</strain>
    </source>
</reference>
<name>A0A1H7Q2K4_STRJI</name>
<keyword evidence="3" id="KW-1185">Reference proteome</keyword>
<dbReference type="eggNOG" id="ENOG503426H">
    <property type="taxonomic scope" value="Bacteria"/>
</dbReference>
<evidence type="ECO:0000256" key="1">
    <source>
        <dbReference type="SAM" id="SignalP"/>
    </source>
</evidence>